<feature type="transmembrane region" description="Helical" evidence="6">
    <location>
        <begin position="436"/>
        <end position="453"/>
    </location>
</feature>
<dbReference type="EMBL" id="PDNA01000057">
    <property type="protein sequence ID" value="PGH18506.1"/>
    <property type="molecule type" value="Genomic_DNA"/>
</dbReference>
<name>A0A2B7YAF0_POLH7</name>
<evidence type="ECO:0000256" key="5">
    <source>
        <dbReference type="SAM" id="MobiDB-lite"/>
    </source>
</evidence>
<dbReference type="Proteomes" id="UP000224634">
    <property type="component" value="Unassembled WGS sequence"/>
</dbReference>
<dbReference type="OrthoDB" id="448280at2759"/>
<evidence type="ECO:0000313" key="7">
    <source>
        <dbReference type="EMBL" id="PGH18506.1"/>
    </source>
</evidence>
<comment type="subcellular location">
    <subcellularLocation>
        <location evidence="1">Membrane</location>
        <topology evidence="1">Multi-pass membrane protein</topology>
    </subcellularLocation>
</comment>
<feature type="transmembrane region" description="Helical" evidence="6">
    <location>
        <begin position="54"/>
        <end position="76"/>
    </location>
</feature>
<dbReference type="PANTHER" id="PTHR11040:SF60">
    <property type="entry name" value="FAMILY ZINC TRANSPORTER, PUTATIVE (AFU_ORTHOLOGUE AFUA_8G04010)-RELATED"/>
    <property type="match status" value="1"/>
</dbReference>
<keyword evidence="8" id="KW-1185">Reference proteome</keyword>
<protein>
    <recommendedName>
        <fullName evidence="9">ZIP family zinc transporter</fullName>
    </recommendedName>
</protein>
<feature type="transmembrane region" description="Helical" evidence="6">
    <location>
        <begin position="361"/>
        <end position="384"/>
    </location>
</feature>
<feature type="transmembrane region" description="Helical" evidence="6">
    <location>
        <begin position="88"/>
        <end position="109"/>
    </location>
</feature>
<keyword evidence="4 6" id="KW-0472">Membrane</keyword>
<keyword evidence="3 6" id="KW-1133">Transmembrane helix</keyword>
<organism evidence="7 8">
    <name type="scientific">Polytolypa hystricis (strain UAMH7299)</name>
    <dbReference type="NCBI Taxonomy" id="1447883"/>
    <lineage>
        <taxon>Eukaryota</taxon>
        <taxon>Fungi</taxon>
        <taxon>Dikarya</taxon>
        <taxon>Ascomycota</taxon>
        <taxon>Pezizomycotina</taxon>
        <taxon>Eurotiomycetes</taxon>
        <taxon>Eurotiomycetidae</taxon>
        <taxon>Onygenales</taxon>
        <taxon>Onygenales incertae sedis</taxon>
        <taxon>Polytolypa</taxon>
    </lineage>
</organism>
<feature type="region of interest" description="Disordered" evidence="5">
    <location>
        <begin position="175"/>
        <end position="270"/>
    </location>
</feature>
<dbReference type="GO" id="GO:0005385">
    <property type="term" value="F:zinc ion transmembrane transporter activity"/>
    <property type="evidence" value="ECO:0007669"/>
    <property type="project" value="TreeGrafter"/>
</dbReference>
<evidence type="ECO:0000256" key="3">
    <source>
        <dbReference type="ARBA" id="ARBA00022989"/>
    </source>
</evidence>
<accession>A0A2B7YAF0</accession>
<evidence type="ECO:0008006" key="9">
    <source>
        <dbReference type="Google" id="ProtNLM"/>
    </source>
</evidence>
<feature type="transmembrane region" description="Helical" evidence="6">
    <location>
        <begin position="390"/>
        <end position="415"/>
    </location>
</feature>
<dbReference type="Pfam" id="PF02535">
    <property type="entry name" value="Zip"/>
    <property type="match status" value="1"/>
</dbReference>
<evidence type="ECO:0000256" key="4">
    <source>
        <dbReference type="ARBA" id="ARBA00023136"/>
    </source>
</evidence>
<gene>
    <name evidence="7" type="ORF">AJ80_04476</name>
</gene>
<dbReference type="PANTHER" id="PTHR11040">
    <property type="entry name" value="ZINC/IRON TRANSPORTER"/>
    <property type="match status" value="1"/>
</dbReference>
<evidence type="ECO:0000256" key="6">
    <source>
        <dbReference type="SAM" id="Phobius"/>
    </source>
</evidence>
<keyword evidence="2 6" id="KW-0812">Transmembrane</keyword>
<sequence>MEALADIPLNVLRAELDRRLLTSRQHGVNTSSDDSSERPACGSTTKPGSYNTPLHVGALVLILVLSTFACSFPIIARRFPRLPIPRHFLFLSRHFGTGVLIATAFIHLLPTAFISLTNPCLPPFWNKGYPATAGLVSMIAVMIVVTIEMFFALRGAKHVHGTEYDTLIENFGTDSAAQGEDQPFRTNGAGMQPVRLTKVRTGDRLHADYEHGGSSTENLVEGASPMFPDSPPRRRSNDDDDDDDLDLEELHPFPDGSSAHSVSHGAHRQHFDHSHYDTDQSKFTTHQQAQKQLLQCLLLEAGILFHSVFIGMALSVATGTSFIVLLVAISFHQTFEGFALGSRIASLIPALFPASSPKPWLMALAYGTTTPLGQAIGLGLHNLYDPASTAGLLMVGLTNAFSSGLLLFAGLVELLAEDFLSDKSYEVLKGRHRVEACLAVFGGAMLMALVGAFA</sequence>
<feature type="region of interest" description="Disordered" evidence="5">
    <location>
        <begin position="25"/>
        <end position="46"/>
    </location>
</feature>
<dbReference type="GO" id="GO:0005886">
    <property type="term" value="C:plasma membrane"/>
    <property type="evidence" value="ECO:0007669"/>
    <property type="project" value="TreeGrafter"/>
</dbReference>
<feature type="compositionally biased region" description="Acidic residues" evidence="5">
    <location>
        <begin position="238"/>
        <end position="247"/>
    </location>
</feature>
<feature type="transmembrane region" description="Helical" evidence="6">
    <location>
        <begin position="303"/>
        <end position="331"/>
    </location>
</feature>
<proteinExistence type="predicted"/>
<dbReference type="InterPro" id="IPR003689">
    <property type="entry name" value="ZIP"/>
</dbReference>
<feature type="compositionally biased region" description="Basic and acidic residues" evidence="5">
    <location>
        <begin position="200"/>
        <end position="211"/>
    </location>
</feature>
<comment type="caution">
    <text evidence="7">The sequence shown here is derived from an EMBL/GenBank/DDBJ whole genome shotgun (WGS) entry which is preliminary data.</text>
</comment>
<dbReference type="STRING" id="1447883.A0A2B7YAF0"/>
<evidence type="ECO:0000256" key="1">
    <source>
        <dbReference type="ARBA" id="ARBA00004141"/>
    </source>
</evidence>
<dbReference type="AlphaFoldDB" id="A0A2B7YAF0"/>
<reference evidence="7 8" key="1">
    <citation type="submission" date="2017-10" db="EMBL/GenBank/DDBJ databases">
        <title>Comparative genomics in systemic dimorphic fungi from Ajellomycetaceae.</title>
        <authorList>
            <person name="Munoz J.F."/>
            <person name="Mcewen J.G."/>
            <person name="Clay O.K."/>
            <person name="Cuomo C.A."/>
        </authorList>
    </citation>
    <scope>NUCLEOTIDE SEQUENCE [LARGE SCALE GENOMIC DNA]</scope>
    <source>
        <strain evidence="7 8">UAMH7299</strain>
    </source>
</reference>
<evidence type="ECO:0000313" key="8">
    <source>
        <dbReference type="Proteomes" id="UP000224634"/>
    </source>
</evidence>
<evidence type="ECO:0000256" key="2">
    <source>
        <dbReference type="ARBA" id="ARBA00022692"/>
    </source>
</evidence>
<feature type="transmembrane region" description="Helical" evidence="6">
    <location>
        <begin position="129"/>
        <end position="153"/>
    </location>
</feature>